<evidence type="ECO:0000313" key="1">
    <source>
        <dbReference type="EMBL" id="KEQ59332.1"/>
    </source>
</evidence>
<evidence type="ECO:0000313" key="2">
    <source>
        <dbReference type="Proteomes" id="UP000030672"/>
    </source>
</evidence>
<keyword evidence="2" id="KW-1185">Reference proteome</keyword>
<dbReference type="RefSeq" id="XP_040876355.1">
    <property type="nucleotide sequence ID" value="XM_041023157.1"/>
</dbReference>
<sequence length="178" mass="21140">MPSLRLISSSCVNQVSAGEAYLKRKSDPEKWKADLLQGSLYRKRRYMEDSEYRNRILSASRARHKVNQATDETYRNKRTMASLIRRCTWFREELPWKSHRPVLYTEKLVRPCTKCGVMRRDGLKIWWESVKSENHICHSCYTKADWNEMMPEGFENCRGKKDLIARMQKVGTWTEQGK</sequence>
<dbReference type="AlphaFoldDB" id="A0A074VNQ7"/>
<dbReference type="EMBL" id="KL584848">
    <property type="protein sequence ID" value="KEQ59332.1"/>
    <property type="molecule type" value="Genomic_DNA"/>
</dbReference>
<dbReference type="GeneID" id="63916530"/>
<name>A0A074VNQ7_AURM1</name>
<organism evidence="1 2">
    <name type="scientific">Aureobasidium melanogenum (strain CBS 110374)</name>
    <name type="common">Aureobasidium pullulans var. melanogenum</name>
    <dbReference type="NCBI Taxonomy" id="1043003"/>
    <lineage>
        <taxon>Eukaryota</taxon>
        <taxon>Fungi</taxon>
        <taxon>Dikarya</taxon>
        <taxon>Ascomycota</taxon>
        <taxon>Pezizomycotina</taxon>
        <taxon>Dothideomycetes</taxon>
        <taxon>Dothideomycetidae</taxon>
        <taxon>Dothideales</taxon>
        <taxon>Saccotheciaceae</taxon>
        <taxon>Aureobasidium</taxon>
    </lineage>
</organism>
<protein>
    <submittedName>
        <fullName evidence="1">Uncharacterized protein</fullName>
    </submittedName>
</protein>
<dbReference type="Proteomes" id="UP000030672">
    <property type="component" value="Unassembled WGS sequence"/>
</dbReference>
<accession>A0A074VNQ7</accession>
<proteinExistence type="predicted"/>
<gene>
    <name evidence="1" type="ORF">M437DRAFT_57063</name>
</gene>
<reference evidence="1 2" key="1">
    <citation type="journal article" date="2014" name="BMC Genomics">
        <title>Genome sequencing of four Aureobasidium pullulans varieties: biotechnological potential, stress tolerance, and description of new species.</title>
        <authorList>
            <person name="Gostin Ar C."/>
            <person name="Ohm R.A."/>
            <person name="Kogej T."/>
            <person name="Sonjak S."/>
            <person name="Turk M."/>
            <person name="Zajc J."/>
            <person name="Zalar P."/>
            <person name="Grube M."/>
            <person name="Sun H."/>
            <person name="Han J."/>
            <person name="Sharma A."/>
            <person name="Chiniquy J."/>
            <person name="Ngan C.Y."/>
            <person name="Lipzen A."/>
            <person name="Barry K."/>
            <person name="Grigoriev I.V."/>
            <person name="Gunde-Cimerman N."/>
        </authorList>
    </citation>
    <scope>NUCLEOTIDE SEQUENCE [LARGE SCALE GENOMIC DNA]</scope>
    <source>
        <strain evidence="1 2">CBS 110374</strain>
    </source>
</reference>
<dbReference type="HOGENOM" id="CLU_096851_0_0_1"/>